<dbReference type="Proteomes" id="UP000019116">
    <property type="component" value="Chromosome 2D"/>
</dbReference>
<dbReference type="PROSITE" id="PS50199">
    <property type="entry name" value="ZF_RANBP2_2"/>
    <property type="match status" value="1"/>
</dbReference>
<dbReference type="GO" id="GO:0005737">
    <property type="term" value="C:cytoplasm"/>
    <property type="evidence" value="ECO:0007669"/>
    <property type="project" value="UniProtKB-SubCell"/>
</dbReference>
<dbReference type="Gramene" id="TraesCS2D03G1254400.1">
    <property type="protein sequence ID" value="TraesCS2D03G1254400.1.CDS"/>
    <property type="gene ID" value="TraesCS2D03G1254400"/>
</dbReference>
<dbReference type="InterPro" id="IPR000795">
    <property type="entry name" value="T_Tr_GTP-bd_dom"/>
</dbReference>
<dbReference type="Gene3D" id="3.40.50.300">
    <property type="entry name" value="P-loop containing nucleotide triphosphate hydrolases"/>
    <property type="match status" value="1"/>
</dbReference>
<evidence type="ECO:0000256" key="10">
    <source>
        <dbReference type="PROSITE-ProRule" id="PRU00322"/>
    </source>
</evidence>
<dbReference type="PROSITE" id="PS01358">
    <property type="entry name" value="ZF_RANBP2_1"/>
    <property type="match status" value="1"/>
</dbReference>
<dbReference type="InterPro" id="IPR001876">
    <property type="entry name" value="Znf_RanBP2"/>
</dbReference>
<evidence type="ECO:0000256" key="2">
    <source>
        <dbReference type="ARBA" id="ARBA00004496"/>
    </source>
</evidence>
<dbReference type="Pfam" id="PF00009">
    <property type="entry name" value="GTP_EFTU"/>
    <property type="match status" value="1"/>
</dbReference>
<evidence type="ECO:0000256" key="6">
    <source>
        <dbReference type="ARBA" id="ARBA00022741"/>
    </source>
</evidence>
<dbReference type="FunFam" id="3.40.50.300:FF:001277">
    <property type="entry name" value="Elongation factor 1 alpha-like protein"/>
    <property type="match status" value="1"/>
</dbReference>
<dbReference type="GO" id="GO:0003924">
    <property type="term" value="F:GTPase activity"/>
    <property type="evidence" value="ECO:0000318"/>
    <property type="project" value="GO_Central"/>
</dbReference>
<keyword evidence="8" id="KW-0862">Zinc</keyword>
<dbReference type="EnsemblPlants" id="TraesCS2D02G562000.1">
    <property type="protein sequence ID" value="TraesCS2D02G562000.1"/>
    <property type="gene ID" value="TraesCS2D02G562000"/>
</dbReference>
<dbReference type="InterPro" id="IPR027417">
    <property type="entry name" value="P-loop_NTPase"/>
</dbReference>
<dbReference type="InterPro" id="IPR050100">
    <property type="entry name" value="TRAFAC_GTPase_members"/>
</dbReference>
<evidence type="ECO:0000256" key="11">
    <source>
        <dbReference type="SAM" id="MobiDB-lite"/>
    </source>
</evidence>
<feature type="region of interest" description="Disordered" evidence="11">
    <location>
        <begin position="253"/>
        <end position="277"/>
    </location>
</feature>
<protein>
    <recommendedName>
        <fullName evidence="16">Tr-type G domain-containing protein</fullName>
    </recommendedName>
</protein>
<dbReference type="Gramene" id="TraesCAD_scaffold_012442_01G000200.1">
    <property type="protein sequence ID" value="TraesCAD_scaffold_012442_01G000200.1"/>
    <property type="gene ID" value="TraesCAD_scaffold_012442_01G000200"/>
</dbReference>
<evidence type="ECO:0000256" key="8">
    <source>
        <dbReference type="ARBA" id="ARBA00022833"/>
    </source>
</evidence>
<evidence type="ECO:0000256" key="9">
    <source>
        <dbReference type="ARBA" id="ARBA00023134"/>
    </source>
</evidence>
<evidence type="ECO:0000256" key="5">
    <source>
        <dbReference type="ARBA" id="ARBA00022723"/>
    </source>
</evidence>
<reference evidence="14" key="2">
    <citation type="submission" date="2018-10" db="UniProtKB">
        <authorList>
            <consortium name="EnsemblPlants"/>
        </authorList>
    </citation>
    <scope>IDENTIFICATION</scope>
</reference>
<dbReference type="SUPFAM" id="SSF50447">
    <property type="entry name" value="Translation proteins"/>
    <property type="match status" value="1"/>
</dbReference>
<dbReference type="SUPFAM" id="SSF52540">
    <property type="entry name" value="P-loop containing nucleoside triphosphate hydrolases"/>
    <property type="match status" value="1"/>
</dbReference>
<dbReference type="FunFam" id="2.40.30.10:FF:000060">
    <property type="entry name" value="elongation factor 1-alpha isoform X4"/>
    <property type="match status" value="1"/>
</dbReference>
<evidence type="ECO:0000313" key="14">
    <source>
        <dbReference type="EnsemblPlants" id="TraesCS2D02G562000.1"/>
    </source>
</evidence>
<name>A0A3B6DN83_WHEAT</name>
<dbReference type="GO" id="GO:0005525">
    <property type="term" value="F:GTP binding"/>
    <property type="evidence" value="ECO:0007669"/>
    <property type="project" value="UniProtKB-KW"/>
</dbReference>
<evidence type="ECO:0000256" key="7">
    <source>
        <dbReference type="ARBA" id="ARBA00022771"/>
    </source>
</evidence>
<dbReference type="Pfam" id="PF22594">
    <property type="entry name" value="GTP-eEF1A_C"/>
    <property type="match status" value="1"/>
</dbReference>
<dbReference type="GO" id="GO:0006412">
    <property type="term" value="P:translation"/>
    <property type="evidence" value="ECO:0000318"/>
    <property type="project" value="GO_Central"/>
</dbReference>
<feature type="domain" description="RanBP2-type" evidence="12">
    <location>
        <begin position="107"/>
        <end position="136"/>
    </location>
</feature>
<gene>
    <name evidence="14" type="primary">LOC123055211</name>
</gene>
<dbReference type="InterPro" id="IPR009001">
    <property type="entry name" value="Transl_elong_EF1A/Init_IF2_C"/>
</dbReference>
<evidence type="ECO:0000259" key="13">
    <source>
        <dbReference type="PROSITE" id="PS51722"/>
    </source>
</evidence>
<keyword evidence="5" id="KW-0479">Metal-binding</keyword>
<dbReference type="GO" id="GO:0008270">
    <property type="term" value="F:zinc ion binding"/>
    <property type="evidence" value="ECO:0007669"/>
    <property type="project" value="UniProtKB-KW"/>
</dbReference>
<dbReference type="PROSITE" id="PS51722">
    <property type="entry name" value="G_TR_2"/>
    <property type="match status" value="1"/>
</dbReference>
<keyword evidence="4" id="KW-0963">Cytoplasm</keyword>
<dbReference type="Gramene" id="TraesCS2D02G562000.1">
    <property type="protein sequence ID" value="TraesCS2D02G562000.1"/>
    <property type="gene ID" value="TraesCS2D02G562000"/>
</dbReference>
<dbReference type="PaxDb" id="4565-Traes_2BL_5CF7B7FB3.2"/>
<comment type="similarity">
    <text evidence="3">Belongs to the TRAFAC class translation factor GTPase superfamily. Classic translation factor GTPase family. EF-Tu/EF-1A subfamily.</text>
</comment>
<dbReference type="CDD" id="cd04093">
    <property type="entry name" value="HBS1_C_III"/>
    <property type="match status" value="1"/>
</dbReference>
<comment type="subcellular location">
    <subcellularLocation>
        <location evidence="2">Cytoplasm</location>
    </subcellularLocation>
</comment>
<dbReference type="InterPro" id="IPR009000">
    <property type="entry name" value="Transl_B-barrel_sf"/>
</dbReference>
<sequence length="815" mass="89214">MSLRLRDCSGPTESTEREKKTIPFLLLPTFIKHLPAPNLGFVVRARERFDALPPRRTLLGRSRTCLTWLCYINLHSDDTCGDHRDSKIGFLKTKDDNQSDLEGPHRNAGPWLCSICSQQNDTSCMSCEVCGVLRDLSLYFNNTNEPEGGAKRRNKHSGVSVLARSLFTPSSPKSKAIVFSDGFRGNKNATGHMQASLGTLHKTFMTHKQRHNIVPFKFDIPSPDDMVSIGLKSSRHLRKDIPGKMVMGDDDLVAEKDTSTDPSSSVKLDELGGNSSSVAANTRNETLILDNELQHLSLERKPKNSKAKIKKPVPVSQYKPEPWMLQGEDQEMPRQLNLAIVGHVDSGKSTLCGRLLHALGRISKKQMHKNEKEAKEKGKGSFAYAWAMDESADERARGITMNVGVAYFDTKNYQVVMLDSPGHKDFVPNMISGVTQADAAVLVVDASLGSFESGMGVNGIGQTKEHSQLIRSFGVENLIVAVNKMDSVEYSAERFNYVKSQLGIFLRSCGYKESAITWVPLSAMENENLVTAASDTRLSSWFHGTCLLEAIDSSAAPHRDVSKPLRLPICDVISSHVLGQVAVCGKVVCGAIRSDSKVLVMPSGELATVKIIERDSSRLSSARAGDNIAIGLQGIDPIHVMSGGVLCHPDYPVSVASSLELKILVLDITVPILPGLQFELHAHHAKVSASLVRIVSLLDQKTGKASARKPRMLTARQAAVVEVRLEREVCVEEFGTLKALGRAFLRSQGSTVAVGVVTRVVQVDMSTLRAPPTVPSGRPRPSRSSLICLPMSARPPIELLQLKLSSYRYTSLRRA</sequence>
<reference evidence="14" key="1">
    <citation type="submission" date="2018-08" db="EMBL/GenBank/DDBJ databases">
        <authorList>
            <person name="Rossello M."/>
        </authorList>
    </citation>
    <scope>NUCLEOTIDE SEQUENCE [LARGE SCALE GENOMIC DNA]</scope>
    <source>
        <strain evidence="14">cv. Chinese Spring</strain>
    </source>
</reference>
<dbReference type="Gramene" id="TraesCLE_scaffold_094649_01G000100.1">
    <property type="protein sequence ID" value="TraesCLE_scaffold_094649_01G000100.1"/>
    <property type="gene ID" value="TraesCLE_scaffold_094649_01G000100"/>
</dbReference>
<dbReference type="InterPro" id="IPR054696">
    <property type="entry name" value="GTP-eEF1A_C"/>
</dbReference>
<proteinExistence type="inferred from homology"/>
<dbReference type="Gramene" id="TraesROB_scaffold_036729_01G000100.1">
    <property type="protein sequence ID" value="TraesROB_scaffold_036729_01G000100.1"/>
    <property type="gene ID" value="TraesROB_scaffold_036729_01G000100"/>
</dbReference>
<feature type="domain" description="Tr-type G" evidence="13">
    <location>
        <begin position="333"/>
        <end position="558"/>
    </location>
</feature>
<dbReference type="CDD" id="cd01883">
    <property type="entry name" value="EF1_alpha"/>
    <property type="match status" value="1"/>
</dbReference>
<dbReference type="Gramene" id="TraesWEE_scaffold_012535_01G000200.1">
    <property type="protein sequence ID" value="TraesWEE_scaffold_012535_01G000200.1"/>
    <property type="gene ID" value="TraesWEE_scaffold_012535_01G000200"/>
</dbReference>
<evidence type="ECO:0000313" key="15">
    <source>
        <dbReference type="Proteomes" id="UP000019116"/>
    </source>
</evidence>
<accession>A0A3B6DN83</accession>
<dbReference type="Gramene" id="TraesKAR2D01G0461660.1">
    <property type="protein sequence ID" value="cds.TraesKAR2D01G0461660.1"/>
    <property type="gene ID" value="TraesKAR2D01G0461660"/>
</dbReference>
<keyword evidence="9" id="KW-0342">GTP-binding</keyword>
<organism evidence="14">
    <name type="scientific">Triticum aestivum</name>
    <name type="common">Wheat</name>
    <dbReference type="NCBI Taxonomy" id="4565"/>
    <lineage>
        <taxon>Eukaryota</taxon>
        <taxon>Viridiplantae</taxon>
        <taxon>Streptophyta</taxon>
        <taxon>Embryophyta</taxon>
        <taxon>Tracheophyta</taxon>
        <taxon>Spermatophyta</taxon>
        <taxon>Magnoliopsida</taxon>
        <taxon>Liliopsida</taxon>
        <taxon>Poales</taxon>
        <taxon>Poaceae</taxon>
        <taxon>BOP clade</taxon>
        <taxon>Pooideae</taxon>
        <taxon>Triticodae</taxon>
        <taxon>Triticeae</taxon>
        <taxon>Triticinae</taxon>
        <taxon>Triticum</taxon>
    </lineage>
</organism>
<dbReference type="OrthoDB" id="342024at2759"/>
<dbReference type="SUPFAM" id="SSF50465">
    <property type="entry name" value="EF-Tu/eEF-1alpha/eIF2-gamma C-terminal domain"/>
    <property type="match status" value="1"/>
</dbReference>
<dbReference type="STRING" id="4565.A0A3B6DN83"/>
<comment type="function">
    <text evidence="1">This protein promotes the GTP-dependent binding of aminoacyl-tRNA to the A-site of ribosomes during protein biosynthesis.</text>
</comment>
<evidence type="ECO:0000256" key="3">
    <source>
        <dbReference type="ARBA" id="ARBA00007249"/>
    </source>
</evidence>
<dbReference type="PANTHER" id="PTHR23115">
    <property type="entry name" value="TRANSLATION FACTOR"/>
    <property type="match status" value="1"/>
</dbReference>
<dbReference type="AlphaFoldDB" id="A0A3B6DN83"/>
<evidence type="ECO:0000256" key="1">
    <source>
        <dbReference type="ARBA" id="ARBA00003982"/>
    </source>
</evidence>
<dbReference type="Gene3D" id="2.40.30.10">
    <property type="entry name" value="Translation factors"/>
    <property type="match status" value="2"/>
</dbReference>
<evidence type="ECO:0000259" key="12">
    <source>
        <dbReference type="PROSITE" id="PS50199"/>
    </source>
</evidence>
<dbReference type="PRINTS" id="PR00315">
    <property type="entry name" value="ELONGATNFCT"/>
</dbReference>
<keyword evidence="6" id="KW-0547">Nucleotide-binding</keyword>
<dbReference type="FunFam" id="2.40.30.10:FF:000020">
    <property type="entry name" value="Translation elongation factor EF-1"/>
    <property type="match status" value="1"/>
</dbReference>
<evidence type="ECO:0008006" key="16">
    <source>
        <dbReference type="Google" id="ProtNLM"/>
    </source>
</evidence>
<dbReference type="SMR" id="A0A3B6DN83"/>
<evidence type="ECO:0000256" key="4">
    <source>
        <dbReference type="ARBA" id="ARBA00022490"/>
    </source>
</evidence>
<keyword evidence="15" id="KW-1185">Reference proteome</keyword>
<keyword evidence="7 10" id="KW-0863">Zinc-finger</keyword>